<dbReference type="GO" id="GO:0008270">
    <property type="term" value="F:zinc ion binding"/>
    <property type="evidence" value="ECO:0007669"/>
    <property type="project" value="UniProtKB-KW"/>
</dbReference>
<evidence type="ECO:0000256" key="7">
    <source>
        <dbReference type="PROSITE-ProRule" id="PRU00024"/>
    </source>
</evidence>
<dbReference type="InterPro" id="IPR027370">
    <property type="entry name" value="Znf-RING_euk"/>
</dbReference>
<dbReference type="Proteomes" id="UP000198287">
    <property type="component" value="Unassembled WGS sequence"/>
</dbReference>
<name>A0A226E875_FOLCA</name>
<evidence type="ECO:0000259" key="10">
    <source>
        <dbReference type="PROSITE" id="PS50089"/>
    </source>
</evidence>
<evidence type="ECO:0000256" key="2">
    <source>
        <dbReference type="ARBA" id="ARBA00022723"/>
    </source>
</evidence>
<sequence>MSSSPTPSNESLGGGSGGGGHHLPVGVLLGSLMVEPEVGGGLLQSSSSSSTCSSSIAAVMRPAGLSSSFLGPIGGPPSSQCSGGSSGDSNRPLSPPAGVGVGVIKCKVCDETFQRPKVLPCLHTFCEDCLEKSFEDDHITCPTCRMECQLSAQGVAGLLPDYGVSNLIEVTQIGEDENGNKCTGCKSGESMAVARCYDCSNYLCSNCVMAHQFMHCFEGHRLIFNSTEAYPEPVVKTHVPCTQHTEETLQFYCRTCAIPTCIECIDAEHPKSHHELEVLSDCETNYVKNLAQYVHEFRLRSLDLHEVLKSFESANFRLQNQYAKAQTEISEAFTFYQNVLNERKNELTRELESIYISRQVALSVITQRVQETLDRMYQTIDFSDRLLRHASPPQILVFKTLLETRFQALWGTVPDPNLAKTAASGGDVEFSSNYSAMQTAVRNTLGYIRSSSASEIVSSFNKSAITRPSVNKPNSMSLSGQDANLNSCNAVLHNSAGINNHVELCQPINKVVDINGGPTLGPGFNSGGILSYEKWSSAGDGISLSGQTDFMLDNTNDFFSTKSLVTSDSVLEQLTSKLMTPLNIKGPTIKRHKMIYHCKFGEFGTGEAQFTEPSGVSVSGNNEIVVADTNNHRIQIFDQEGRFKFQFGECGKRDGQLLYPNRVSVVKLTGDIVVTERSPTHQIQIYNQYGQFVRKFGANVLQHPRGVTVDNKGRVVVVECKVMRVVIFDQLGSVLNKFGCSKHLEFPNGVVVNDREEIFISDNRAHCVKVFNYEGVFLRQIGGEGITNYPIGVGINSKGEILVADNHNNFNLTIFTQDGQLVSALESKVKHAQCFDVALMDDGSVVLASKDYRLYVYRYTQTALGL</sequence>
<feature type="domain" description="B box-type" evidence="11">
    <location>
        <begin position="177"/>
        <end position="225"/>
    </location>
</feature>
<evidence type="ECO:0000313" key="13">
    <source>
        <dbReference type="Proteomes" id="UP000198287"/>
    </source>
</evidence>
<keyword evidence="5" id="KW-0833">Ubl conjugation pathway</keyword>
<keyword evidence="1" id="KW-0597">Phosphoprotein</keyword>
<dbReference type="OMA" id="LHDCAHI"/>
<proteinExistence type="predicted"/>
<dbReference type="SMART" id="SM00184">
    <property type="entry name" value="RING"/>
    <property type="match status" value="1"/>
</dbReference>
<dbReference type="InterPro" id="IPR017907">
    <property type="entry name" value="Znf_RING_CS"/>
</dbReference>
<dbReference type="SUPFAM" id="SSF57845">
    <property type="entry name" value="B-box zinc-binding domain"/>
    <property type="match status" value="1"/>
</dbReference>
<evidence type="ECO:0000256" key="3">
    <source>
        <dbReference type="ARBA" id="ARBA00022737"/>
    </source>
</evidence>
<dbReference type="InterPro" id="IPR011042">
    <property type="entry name" value="6-blade_b-propeller_TolB-like"/>
</dbReference>
<dbReference type="SUPFAM" id="SSF101898">
    <property type="entry name" value="NHL repeat"/>
    <property type="match status" value="1"/>
</dbReference>
<dbReference type="FunFam" id="2.120.10.30:FF:000107">
    <property type="entry name" value="Uncharacterized protein"/>
    <property type="match status" value="1"/>
</dbReference>
<feature type="repeat" description="NHL" evidence="8">
    <location>
        <begin position="597"/>
        <end position="640"/>
    </location>
</feature>
<feature type="domain" description="B box-type" evidence="11">
    <location>
        <begin position="236"/>
        <end position="278"/>
    </location>
</feature>
<dbReference type="PROSITE" id="PS50119">
    <property type="entry name" value="ZF_BBOX"/>
    <property type="match status" value="2"/>
</dbReference>
<evidence type="ECO:0000256" key="5">
    <source>
        <dbReference type="ARBA" id="ARBA00022786"/>
    </source>
</evidence>
<evidence type="ECO:0000313" key="12">
    <source>
        <dbReference type="EMBL" id="OXA53294.1"/>
    </source>
</evidence>
<dbReference type="PANTHER" id="PTHR25462">
    <property type="entry name" value="BONUS, ISOFORM C-RELATED"/>
    <property type="match status" value="1"/>
</dbReference>
<dbReference type="AlphaFoldDB" id="A0A226E875"/>
<feature type="domain" description="RING-type" evidence="10">
    <location>
        <begin position="106"/>
        <end position="145"/>
    </location>
</feature>
<dbReference type="InterPro" id="IPR013083">
    <property type="entry name" value="Znf_RING/FYVE/PHD"/>
</dbReference>
<dbReference type="CDD" id="cd19813">
    <property type="entry name" value="Bbox1_BRAT-like"/>
    <property type="match status" value="1"/>
</dbReference>
<keyword evidence="2" id="KW-0479">Metal-binding</keyword>
<evidence type="ECO:0000256" key="8">
    <source>
        <dbReference type="PROSITE-ProRule" id="PRU00504"/>
    </source>
</evidence>
<dbReference type="CDD" id="cd14959">
    <property type="entry name" value="NHL_brat_like"/>
    <property type="match status" value="1"/>
</dbReference>
<evidence type="ECO:0000259" key="11">
    <source>
        <dbReference type="PROSITE" id="PS50119"/>
    </source>
</evidence>
<dbReference type="Gene3D" id="3.30.160.60">
    <property type="entry name" value="Classic Zinc Finger"/>
    <property type="match status" value="1"/>
</dbReference>
<organism evidence="12 13">
    <name type="scientific">Folsomia candida</name>
    <name type="common">Springtail</name>
    <dbReference type="NCBI Taxonomy" id="158441"/>
    <lineage>
        <taxon>Eukaryota</taxon>
        <taxon>Metazoa</taxon>
        <taxon>Ecdysozoa</taxon>
        <taxon>Arthropoda</taxon>
        <taxon>Hexapoda</taxon>
        <taxon>Collembola</taxon>
        <taxon>Entomobryomorpha</taxon>
        <taxon>Isotomoidea</taxon>
        <taxon>Isotomidae</taxon>
        <taxon>Proisotominae</taxon>
        <taxon>Folsomia</taxon>
    </lineage>
</organism>
<evidence type="ECO:0000256" key="6">
    <source>
        <dbReference type="ARBA" id="ARBA00022833"/>
    </source>
</evidence>
<dbReference type="PROSITE" id="PS00518">
    <property type="entry name" value="ZF_RING_1"/>
    <property type="match status" value="1"/>
</dbReference>
<evidence type="ECO:0000256" key="1">
    <source>
        <dbReference type="ARBA" id="ARBA00022553"/>
    </source>
</evidence>
<dbReference type="SUPFAM" id="SSF57850">
    <property type="entry name" value="RING/U-box"/>
    <property type="match status" value="1"/>
</dbReference>
<dbReference type="InterPro" id="IPR001841">
    <property type="entry name" value="Znf_RING"/>
</dbReference>
<dbReference type="InterPro" id="IPR003649">
    <property type="entry name" value="Bbox_C"/>
</dbReference>
<dbReference type="PANTHER" id="PTHR25462:SF291">
    <property type="entry name" value="E3 UBIQUITIN-PROTEIN LIGASE TRIM45"/>
    <property type="match status" value="1"/>
</dbReference>
<feature type="compositionally biased region" description="Polar residues" evidence="9">
    <location>
        <begin position="1"/>
        <end position="11"/>
    </location>
</feature>
<dbReference type="Pfam" id="PF13445">
    <property type="entry name" value="zf-RING_UBOX"/>
    <property type="match status" value="1"/>
</dbReference>
<dbReference type="InterPro" id="IPR000315">
    <property type="entry name" value="Znf_B-box"/>
</dbReference>
<dbReference type="STRING" id="158441.A0A226E875"/>
<dbReference type="InterPro" id="IPR001258">
    <property type="entry name" value="NHL_repeat"/>
</dbReference>
<evidence type="ECO:0000256" key="4">
    <source>
        <dbReference type="ARBA" id="ARBA00022771"/>
    </source>
</evidence>
<keyword evidence="4 7" id="KW-0863">Zinc-finger</keyword>
<feature type="repeat" description="NHL" evidence="8">
    <location>
        <begin position="732"/>
        <end position="774"/>
    </location>
</feature>
<feature type="repeat" description="NHL" evidence="8">
    <location>
        <begin position="644"/>
        <end position="689"/>
    </location>
</feature>
<dbReference type="Gene3D" id="2.120.10.30">
    <property type="entry name" value="TolB, C-terminal domain"/>
    <property type="match status" value="1"/>
</dbReference>
<feature type="repeat" description="NHL" evidence="8">
    <location>
        <begin position="690"/>
        <end position="731"/>
    </location>
</feature>
<keyword evidence="6" id="KW-0862">Zinc</keyword>
<gene>
    <name evidence="12" type="ORF">Fcan01_12600</name>
</gene>
<evidence type="ECO:0000256" key="9">
    <source>
        <dbReference type="SAM" id="MobiDB-lite"/>
    </source>
</evidence>
<reference evidence="12 13" key="1">
    <citation type="submission" date="2015-12" db="EMBL/GenBank/DDBJ databases">
        <title>The genome of Folsomia candida.</title>
        <authorList>
            <person name="Faddeeva A."/>
            <person name="Derks M.F."/>
            <person name="Anvar Y."/>
            <person name="Smit S."/>
            <person name="Van Straalen N."/>
            <person name="Roelofs D."/>
        </authorList>
    </citation>
    <scope>NUCLEOTIDE SEQUENCE [LARGE SCALE GENOMIC DNA]</scope>
    <source>
        <strain evidence="12 13">VU population</strain>
        <tissue evidence="12">Whole body</tissue>
    </source>
</reference>
<dbReference type="GO" id="GO:0061630">
    <property type="term" value="F:ubiquitin protein ligase activity"/>
    <property type="evidence" value="ECO:0007669"/>
    <property type="project" value="TreeGrafter"/>
</dbReference>
<dbReference type="Pfam" id="PF01436">
    <property type="entry name" value="NHL"/>
    <property type="match status" value="4"/>
</dbReference>
<dbReference type="InterPro" id="IPR047153">
    <property type="entry name" value="TRIM45/56/19-like"/>
</dbReference>
<feature type="region of interest" description="Disordered" evidence="9">
    <location>
        <begin position="1"/>
        <end position="20"/>
    </location>
</feature>
<accession>A0A226E875</accession>
<keyword evidence="13" id="KW-1185">Reference proteome</keyword>
<dbReference type="EMBL" id="LNIX01000006">
    <property type="protein sequence ID" value="OXA53294.1"/>
    <property type="molecule type" value="Genomic_DNA"/>
</dbReference>
<dbReference type="OrthoDB" id="342730at2759"/>
<protein>
    <submittedName>
        <fullName evidence="12">B-box type zinc finger protein ncl-1</fullName>
    </submittedName>
</protein>
<dbReference type="Gene3D" id="3.30.40.10">
    <property type="entry name" value="Zinc/RING finger domain, C3HC4 (zinc finger)"/>
    <property type="match status" value="1"/>
</dbReference>
<comment type="caution">
    <text evidence="12">The sequence shown here is derived from an EMBL/GenBank/DDBJ whole genome shotgun (WGS) entry which is preliminary data.</text>
</comment>
<dbReference type="SMART" id="SM00502">
    <property type="entry name" value="BBC"/>
    <property type="match status" value="1"/>
</dbReference>
<dbReference type="PROSITE" id="PS50089">
    <property type="entry name" value="ZF_RING_2"/>
    <property type="match status" value="1"/>
</dbReference>
<feature type="repeat" description="NHL" evidence="8">
    <location>
        <begin position="777"/>
        <end position="818"/>
    </location>
</feature>
<dbReference type="PROSITE" id="PS51125">
    <property type="entry name" value="NHL"/>
    <property type="match status" value="5"/>
</dbReference>
<dbReference type="SMART" id="SM00336">
    <property type="entry name" value="BBOX"/>
    <property type="match status" value="2"/>
</dbReference>
<dbReference type="CDD" id="cd20482">
    <property type="entry name" value="CC_brat-like"/>
    <property type="match status" value="1"/>
</dbReference>
<keyword evidence="3" id="KW-0677">Repeat</keyword>